<dbReference type="PANTHER" id="PTHR44196:SF2">
    <property type="entry name" value="SHORT-CHAIN DEHYDROGENASE-RELATED"/>
    <property type="match status" value="1"/>
</dbReference>
<dbReference type="Proteomes" id="UP000185841">
    <property type="component" value="Unassembled WGS sequence"/>
</dbReference>
<dbReference type="PRINTS" id="PR00081">
    <property type="entry name" value="GDHRDH"/>
</dbReference>
<dbReference type="InterPro" id="IPR057326">
    <property type="entry name" value="KR_dom"/>
</dbReference>
<feature type="domain" description="Ketoreductase" evidence="4">
    <location>
        <begin position="3"/>
        <end position="188"/>
    </location>
</feature>
<organism evidence="5 6">
    <name type="scientific">Aquipseudomonas alcaligenes</name>
    <name type="common">Pseudomonas alcaligenes</name>
    <dbReference type="NCBI Taxonomy" id="43263"/>
    <lineage>
        <taxon>Bacteria</taxon>
        <taxon>Pseudomonadati</taxon>
        <taxon>Pseudomonadota</taxon>
        <taxon>Gammaproteobacteria</taxon>
        <taxon>Pseudomonadales</taxon>
        <taxon>Pseudomonadaceae</taxon>
        <taxon>Aquipseudomonas</taxon>
    </lineage>
</organism>
<keyword evidence="2" id="KW-0560">Oxidoreductase</keyword>
<evidence type="ECO:0000256" key="1">
    <source>
        <dbReference type="ARBA" id="ARBA00006484"/>
    </source>
</evidence>
<accession>A0A1N6UQT7</accession>
<name>A0A1N6UQT7_AQUAC</name>
<sequence length="273" mass="29683">MSGYALITGASSGLGLALAEALARRGHNLILVARQRDALESIACELSQRFGIEALLRICDLTEPLQLTGLIQELEQGERHIDLLVNNAGIGSAGLFVDQDWGQEQDLIELNMLAVARLCHALGADMKRRGGGQILNVASVAAFQPGPLMSNYFASKAYVLHLSEALRCELAPFGVKVSVLCPGPVATAFFRRAGLYSGGLERHQQLASPEQVALAAMRGLEKNRAIIIPGWRNRLLPQLLRLTPRALVRRIAMRMVRPLLPRTPNGEEARALD</sequence>
<dbReference type="EMBL" id="FTMP01000006">
    <property type="protein sequence ID" value="SIQ67616.1"/>
    <property type="molecule type" value="Genomic_DNA"/>
</dbReference>
<gene>
    <name evidence="5" type="ORF">SAMN05878282_106247</name>
</gene>
<dbReference type="InterPro" id="IPR036291">
    <property type="entry name" value="NAD(P)-bd_dom_sf"/>
</dbReference>
<dbReference type="Pfam" id="PF00106">
    <property type="entry name" value="adh_short"/>
    <property type="match status" value="1"/>
</dbReference>
<dbReference type="Gene3D" id="3.40.50.720">
    <property type="entry name" value="NAD(P)-binding Rossmann-like Domain"/>
    <property type="match status" value="1"/>
</dbReference>
<dbReference type="RefSeq" id="WP_076427557.1">
    <property type="nucleotide sequence ID" value="NZ_FTMP01000006.1"/>
</dbReference>
<dbReference type="GO" id="GO:0016491">
    <property type="term" value="F:oxidoreductase activity"/>
    <property type="evidence" value="ECO:0007669"/>
    <property type="project" value="UniProtKB-KW"/>
</dbReference>
<evidence type="ECO:0000313" key="6">
    <source>
        <dbReference type="Proteomes" id="UP000185841"/>
    </source>
</evidence>
<dbReference type="GO" id="GO:0016020">
    <property type="term" value="C:membrane"/>
    <property type="evidence" value="ECO:0007669"/>
    <property type="project" value="TreeGrafter"/>
</dbReference>
<dbReference type="CDD" id="cd05233">
    <property type="entry name" value="SDR_c"/>
    <property type="match status" value="1"/>
</dbReference>
<protein>
    <recommendedName>
        <fullName evidence="4">Ketoreductase domain-containing protein</fullName>
    </recommendedName>
</protein>
<evidence type="ECO:0000259" key="4">
    <source>
        <dbReference type="SMART" id="SM00822"/>
    </source>
</evidence>
<dbReference type="InterPro" id="IPR002347">
    <property type="entry name" value="SDR_fam"/>
</dbReference>
<dbReference type="SMART" id="SM00822">
    <property type="entry name" value="PKS_KR"/>
    <property type="match status" value="1"/>
</dbReference>
<proteinExistence type="inferred from homology"/>
<dbReference type="AlphaFoldDB" id="A0A1N6UQT7"/>
<dbReference type="SUPFAM" id="SSF51735">
    <property type="entry name" value="NAD(P)-binding Rossmann-fold domains"/>
    <property type="match status" value="1"/>
</dbReference>
<dbReference type="PRINTS" id="PR00080">
    <property type="entry name" value="SDRFAMILY"/>
</dbReference>
<evidence type="ECO:0000313" key="5">
    <source>
        <dbReference type="EMBL" id="SIQ67616.1"/>
    </source>
</evidence>
<comment type="similarity">
    <text evidence="1 3">Belongs to the short-chain dehydrogenases/reductases (SDR) family.</text>
</comment>
<dbReference type="PANTHER" id="PTHR44196">
    <property type="entry name" value="DEHYDROGENASE/REDUCTASE SDR FAMILY MEMBER 7B"/>
    <property type="match status" value="1"/>
</dbReference>
<reference evidence="5 6" key="1">
    <citation type="submission" date="2017-01" db="EMBL/GenBank/DDBJ databases">
        <authorList>
            <person name="Mah S.A."/>
            <person name="Swanson W.J."/>
            <person name="Moy G.W."/>
            <person name="Vacquier V.D."/>
        </authorList>
    </citation>
    <scope>NUCLEOTIDE SEQUENCE [LARGE SCALE GENOMIC DNA]</scope>
    <source>
        <strain evidence="5 6">RU36E</strain>
    </source>
</reference>
<evidence type="ECO:0000256" key="3">
    <source>
        <dbReference type="RuleBase" id="RU000363"/>
    </source>
</evidence>
<evidence type="ECO:0000256" key="2">
    <source>
        <dbReference type="ARBA" id="ARBA00023002"/>
    </source>
</evidence>
<dbReference type="PIRSF" id="PIRSF000126">
    <property type="entry name" value="11-beta-HSD1"/>
    <property type="match status" value="1"/>
</dbReference>